<accession>A0ABQ8TUN1</accession>
<evidence type="ECO:0000256" key="6">
    <source>
        <dbReference type="ARBA" id="ARBA00023004"/>
    </source>
</evidence>
<evidence type="ECO:0000313" key="10">
    <source>
        <dbReference type="Proteomes" id="UP001148838"/>
    </source>
</evidence>
<protein>
    <recommendedName>
        <fullName evidence="11">Cytochrome P450</fullName>
    </recommendedName>
</protein>
<keyword evidence="8" id="KW-0812">Transmembrane</keyword>
<keyword evidence="3" id="KW-0349">Heme</keyword>
<keyword evidence="8" id="KW-0472">Membrane</keyword>
<evidence type="ECO:0000256" key="5">
    <source>
        <dbReference type="ARBA" id="ARBA00023002"/>
    </source>
</evidence>
<keyword evidence="6" id="KW-0408">Iron</keyword>
<evidence type="ECO:0000256" key="1">
    <source>
        <dbReference type="ARBA" id="ARBA00001971"/>
    </source>
</evidence>
<reference evidence="9 10" key="1">
    <citation type="journal article" date="2022" name="Allergy">
        <title>Genome assembly and annotation of Periplaneta americana reveal a comprehensive cockroach allergen profile.</title>
        <authorList>
            <person name="Wang L."/>
            <person name="Xiong Q."/>
            <person name="Saelim N."/>
            <person name="Wang L."/>
            <person name="Nong W."/>
            <person name="Wan A.T."/>
            <person name="Shi M."/>
            <person name="Liu X."/>
            <person name="Cao Q."/>
            <person name="Hui J.H.L."/>
            <person name="Sookrung N."/>
            <person name="Leung T.F."/>
            <person name="Tungtrongchitr A."/>
            <person name="Tsui S.K.W."/>
        </authorList>
    </citation>
    <scope>NUCLEOTIDE SEQUENCE [LARGE SCALE GENOMIC DNA]</scope>
    <source>
        <strain evidence="9">PWHHKU_190912</strain>
    </source>
</reference>
<dbReference type="InterPro" id="IPR050196">
    <property type="entry name" value="Cytochrome_P450_Monoox"/>
</dbReference>
<dbReference type="Gene3D" id="1.10.630.10">
    <property type="entry name" value="Cytochrome P450"/>
    <property type="match status" value="1"/>
</dbReference>
<dbReference type="InterPro" id="IPR001128">
    <property type="entry name" value="Cyt_P450"/>
</dbReference>
<feature type="transmembrane region" description="Helical" evidence="8">
    <location>
        <begin position="12"/>
        <end position="32"/>
    </location>
</feature>
<comment type="caution">
    <text evidence="9">The sequence shown here is derived from an EMBL/GenBank/DDBJ whole genome shotgun (WGS) entry which is preliminary data.</text>
</comment>
<dbReference type="InterPro" id="IPR036396">
    <property type="entry name" value="Cyt_P450_sf"/>
</dbReference>
<organism evidence="9 10">
    <name type="scientific">Periplaneta americana</name>
    <name type="common">American cockroach</name>
    <name type="synonym">Blatta americana</name>
    <dbReference type="NCBI Taxonomy" id="6978"/>
    <lineage>
        <taxon>Eukaryota</taxon>
        <taxon>Metazoa</taxon>
        <taxon>Ecdysozoa</taxon>
        <taxon>Arthropoda</taxon>
        <taxon>Hexapoda</taxon>
        <taxon>Insecta</taxon>
        <taxon>Pterygota</taxon>
        <taxon>Neoptera</taxon>
        <taxon>Polyneoptera</taxon>
        <taxon>Dictyoptera</taxon>
        <taxon>Blattodea</taxon>
        <taxon>Blattoidea</taxon>
        <taxon>Blattidae</taxon>
        <taxon>Blattinae</taxon>
        <taxon>Periplaneta</taxon>
    </lineage>
</organism>
<evidence type="ECO:0000256" key="3">
    <source>
        <dbReference type="ARBA" id="ARBA00022617"/>
    </source>
</evidence>
<proteinExistence type="inferred from homology"/>
<evidence type="ECO:0000256" key="8">
    <source>
        <dbReference type="SAM" id="Phobius"/>
    </source>
</evidence>
<name>A0ABQ8TUN1_PERAM</name>
<dbReference type="PANTHER" id="PTHR24291">
    <property type="entry name" value="CYTOCHROME P450 FAMILY 4"/>
    <property type="match status" value="1"/>
</dbReference>
<evidence type="ECO:0000256" key="4">
    <source>
        <dbReference type="ARBA" id="ARBA00022723"/>
    </source>
</evidence>
<dbReference type="PANTHER" id="PTHR24291:SF187">
    <property type="entry name" value="CYTOCHROME P450 4AE1-RELATED"/>
    <property type="match status" value="1"/>
</dbReference>
<keyword evidence="5" id="KW-0560">Oxidoreductase</keyword>
<keyword evidence="10" id="KW-1185">Reference proteome</keyword>
<evidence type="ECO:0008006" key="11">
    <source>
        <dbReference type="Google" id="ProtNLM"/>
    </source>
</evidence>
<gene>
    <name evidence="9" type="ORF">ANN_01809</name>
</gene>
<sequence length="133" mass="15211">MLIERNRKKTLTMLVTVLSVLLVGLMALLAYYRVKNRATIELVEKIPGPKTIPVLGNLLDFGLHAERKHWHAHRKLLTPAFHFRILEQFVDVFNNNGNILLENLSKHVNGPDFEIKPYVQLCALDNISDGQVM</sequence>
<evidence type="ECO:0000313" key="9">
    <source>
        <dbReference type="EMBL" id="KAJ4450388.1"/>
    </source>
</evidence>
<comment type="similarity">
    <text evidence="2">Belongs to the cytochrome P450 family.</text>
</comment>
<dbReference type="Proteomes" id="UP001148838">
    <property type="component" value="Unassembled WGS sequence"/>
</dbReference>
<keyword evidence="8" id="KW-1133">Transmembrane helix</keyword>
<evidence type="ECO:0000256" key="7">
    <source>
        <dbReference type="ARBA" id="ARBA00023033"/>
    </source>
</evidence>
<comment type="cofactor">
    <cofactor evidence="1">
        <name>heme</name>
        <dbReference type="ChEBI" id="CHEBI:30413"/>
    </cofactor>
</comment>
<dbReference type="SUPFAM" id="SSF48264">
    <property type="entry name" value="Cytochrome P450"/>
    <property type="match status" value="1"/>
</dbReference>
<dbReference type="Pfam" id="PF00067">
    <property type="entry name" value="p450"/>
    <property type="match status" value="1"/>
</dbReference>
<keyword evidence="4" id="KW-0479">Metal-binding</keyword>
<dbReference type="EMBL" id="JAJSOF020000003">
    <property type="protein sequence ID" value="KAJ4450388.1"/>
    <property type="molecule type" value="Genomic_DNA"/>
</dbReference>
<keyword evidence="7" id="KW-0503">Monooxygenase</keyword>
<evidence type="ECO:0000256" key="2">
    <source>
        <dbReference type="ARBA" id="ARBA00010617"/>
    </source>
</evidence>